<proteinExistence type="predicted"/>
<dbReference type="EMBL" id="OZ021737">
    <property type="protein sequence ID" value="CAK9319199.1"/>
    <property type="molecule type" value="Genomic_DNA"/>
</dbReference>
<gene>
    <name evidence="2" type="ORF">CITCOLO1_LOCUS11193</name>
</gene>
<accession>A0ABP0YFF7</accession>
<organism evidence="2 3">
    <name type="scientific">Citrullus colocynthis</name>
    <name type="common">colocynth</name>
    <dbReference type="NCBI Taxonomy" id="252529"/>
    <lineage>
        <taxon>Eukaryota</taxon>
        <taxon>Viridiplantae</taxon>
        <taxon>Streptophyta</taxon>
        <taxon>Embryophyta</taxon>
        <taxon>Tracheophyta</taxon>
        <taxon>Spermatophyta</taxon>
        <taxon>Magnoliopsida</taxon>
        <taxon>eudicotyledons</taxon>
        <taxon>Gunneridae</taxon>
        <taxon>Pentapetalae</taxon>
        <taxon>rosids</taxon>
        <taxon>fabids</taxon>
        <taxon>Cucurbitales</taxon>
        <taxon>Cucurbitaceae</taxon>
        <taxon>Benincaseae</taxon>
        <taxon>Citrullus</taxon>
    </lineage>
</organism>
<name>A0ABP0YFF7_9ROSI</name>
<evidence type="ECO:0000313" key="2">
    <source>
        <dbReference type="EMBL" id="CAK9319199.1"/>
    </source>
</evidence>
<dbReference type="Proteomes" id="UP001642487">
    <property type="component" value="Chromosome 3"/>
</dbReference>
<feature type="compositionally biased region" description="Polar residues" evidence="1">
    <location>
        <begin position="16"/>
        <end position="44"/>
    </location>
</feature>
<reference evidence="2 3" key="1">
    <citation type="submission" date="2024-03" db="EMBL/GenBank/DDBJ databases">
        <authorList>
            <person name="Gkanogiannis A."/>
            <person name="Becerra Lopez-Lavalle L."/>
        </authorList>
    </citation>
    <scope>NUCLEOTIDE SEQUENCE [LARGE SCALE GENOMIC DNA]</scope>
</reference>
<evidence type="ECO:0000313" key="3">
    <source>
        <dbReference type="Proteomes" id="UP001642487"/>
    </source>
</evidence>
<sequence>MEGLASSLAHPPLKPSSFQPREASSSAHKGPNRKNSFQRSSDSPLFSEVRREKRKPTQIQKTGFAYNHTQIPILLPPQFSTSLVILCLSNLFVE</sequence>
<keyword evidence="3" id="KW-1185">Reference proteome</keyword>
<evidence type="ECO:0000256" key="1">
    <source>
        <dbReference type="SAM" id="MobiDB-lite"/>
    </source>
</evidence>
<feature type="region of interest" description="Disordered" evidence="1">
    <location>
        <begin position="1"/>
        <end position="62"/>
    </location>
</feature>
<protein>
    <submittedName>
        <fullName evidence="2">Uncharacterized protein</fullName>
    </submittedName>
</protein>